<proteinExistence type="predicted"/>
<dbReference type="AlphaFoldDB" id="A0AAV1F768"/>
<gene>
    <name evidence="2" type="ORF">XNOV1_A010901</name>
</gene>
<name>A0AAV1F768_XYRNO</name>
<evidence type="ECO:0000256" key="1">
    <source>
        <dbReference type="SAM" id="MobiDB-lite"/>
    </source>
</evidence>
<sequence length="174" mass="19587">MTERHRALPPWMAKKEGKGIEKERLNTRKRRTARAVFYCMNERELVQAAVSYLSNLPAVDAVHVAEQEVQDKAVDESAKITEKPATAKQLPEVLQDELSDCGEDQESTYVSETDMDITEVETVPYTRSPQYQGAVGQRSGPAQGKTEEEHAQMPTDAAEEDDDLRLVREIFFAS</sequence>
<dbReference type="Proteomes" id="UP001178508">
    <property type="component" value="Chromosome 5"/>
</dbReference>
<dbReference type="EMBL" id="OY660868">
    <property type="protein sequence ID" value="CAJ1056878.1"/>
    <property type="molecule type" value="Genomic_DNA"/>
</dbReference>
<protein>
    <submittedName>
        <fullName evidence="2">Uncharacterized protein si:ch211-127m7.2</fullName>
    </submittedName>
</protein>
<evidence type="ECO:0000313" key="2">
    <source>
        <dbReference type="EMBL" id="CAJ1056878.1"/>
    </source>
</evidence>
<keyword evidence="3" id="KW-1185">Reference proteome</keyword>
<feature type="region of interest" description="Disordered" evidence="1">
    <location>
        <begin position="123"/>
        <end position="162"/>
    </location>
</feature>
<accession>A0AAV1F768</accession>
<organism evidence="2 3">
    <name type="scientific">Xyrichtys novacula</name>
    <name type="common">Pearly razorfish</name>
    <name type="synonym">Hemipteronotus novacula</name>
    <dbReference type="NCBI Taxonomy" id="13765"/>
    <lineage>
        <taxon>Eukaryota</taxon>
        <taxon>Metazoa</taxon>
        <taxon>Chordata</taxon>
        <taxon>Craniata</taxon>
        <taxon>Vertebrata</taxon>
        <taxon>Euteleostomi</taxon>
        <taxon>Actinopterygii</taxon>
        <taxon>Neopterygii</taxon>
        <taxon>Teleostei</taxon>
        <taxon>Neoteleostei</taxon>
        <taxon>Acanthomorphata</taxon>
        <taxon>Eupercaria</taxon>
        <taxon>Labriformes</taxon>
        <taxon>Labridae</taxon>
        <taxon>Xyrichtys</taxon>
    </lineage>
</organism>
<evidence type="ECO:0000313" key="3">
    <source>
        <dbReference type="Proteomes" id="UP001178508"/>
    </source>
</evidence>
<reference evidence="2" key="1">
    <citation type="submission" date="2023-08" db="EMBL/GenBank/DDBJ databases">
        <authorList>
            <person name="Alioto T."/>
            <person name="Alioto T."/>
            <person name="Gomez Garrido J."/>
        </authorList>
    </citation>
    <scope>NUCLEOTIDE SEQUENCE</scope>
</reference>